<proteinExistence type="predicted"/>
<feature type="signal peptide" evidence="1">
    <location>
        <begin position="1"/>
        <end position="20"/>
    </location>
</feature>
<sequence>MKRVWYNMISLMLCSTLAGCGFVNVAHLRPAVPKISITVAGTSAFLADPLVQEALATTPSGVSVQPNFTDATPASVMQSVYAKKPSDAILVGMPATLSQEVASQIGASHVFTLSTSTPIGAGASFAGVSLVPVPTLAVGSLAGYLAGSIQPSGVIDVYEATQSSGLLEAIASGLNVSHAKSILVDMGRYTGKPGALRAGQVVIVFSPMSQQEIDSIAQTGAILIDMTGQIDPNAALRILRGAVLARGIHTVYQYIERKQGASGTLSIPVSLSDLRIQRAGRYGYAAVSRYRLLLERGVLKPTEYALSPPTDTVLASYGLPVIGTKPHSGKMAKKKA</sequence>
<reference evidence="2 3" key="1">
    <citation type="submission" date="2015-12" db="EMBL/GenBank/DDBJ databases">
        <title>Draft genome sequence of Acidibacillus ferrooxidans ITV001, isolated from a chalcopyrite acid mine drainage site in Brazil.</title>
        <authorList>
            <person name="Dall'Agnol H."/>
            <person name="Nancucheo I."/>
            <person name="Johnson B."/>
            <person name="Oliveira R."/>
            <person name="Leite L."/>
            <person name="Pylro V."/>
            <person name="Nunes G.L."/>
            <person name="Tzotzos G."/>
            <person name="Fernandes G.R."/>
            <person name="Dutra J."/>
            <person name="Orellana S.C."/>
            <person name="Oliveira G."/>
        </authorList>
    </citation>
    <scope>NUCLEOTIDE SEQUENCE [LARGE SCALE GENOMIC DNA]</scope>
    <source>
        <strain evidence="3">ITV01</strain>
    </source>
</reference>
<keyword evidence="1" id="KW-0732">Signal</keyword>
<protein>
    <recommendedName>
        <fullName evidence="4">ABC transporter substrate-binding protein</fullName>
    </recommendedName>
</protein>
<dbReference type="Proteomes" id="UP000053557">
    <property type="component" value="Unassembled WGS sequence"/>
</dbReference>
<keyword evidence="3" id="KW-1185">Reference proteome</keyword>
<comment type="caution">
    <text evidence="2">The sequence shown here is derived from an EMBL/GenBank/DDBJ whole genome shotgun (WGS) entry which is preliminary data.</text>
</comment>
<name>A0A101XT71_9BACL</name>
<evidence type="ECO:0000256" key="1">
    <source>
        <dbReference type="SAM" id="SignalP"/>
    </source>
</evidence>
<dbReference type="AlphaFoldDB" id="A0A101XT71"/>
<dbReference type="OrthoDB" id="9956959at2"/>
<accession>A0A101XT71</accession>
<feature type="chain" id="PRO_5039581670" description="ABC transporter substrate-binding protein" evidence="1">
    <location>
        <begin position="21"/>
        <end position="336"/>
    </location>
</feature>
<evidence type="ECO:0008006" key="4">
    <source>
        <dbReference type="Google" id="ProtNLM"/>
    </source>
</evidence>
<organism evidence="2 3">
    <name type="scientific">Ferroacidibacillus organovorans</name>
    <dbReference type="NCBI Taxonomy" id="1765683"/>
    <lineage>
        <taxon>Bacteria</taxon>
        <taxon>Bacillati</taxon>
        <taxon>Bacillota</taxon>
        <taxon>Bacilli</taxon>
        <taxon>Bacillales</taxon>
        <taxon>Alicyclobacillaceae</taxon>
        <taxon>Ferroacidibacillus</taxon>
    </lineage>
</organism>
<gene>
    <name evidence="2" type="ORF">ATW55_07180</name>
</gene>
<evidence type="ECO:0000313" key="2">
    <source>
        <dbReference type="EMBL" id="KUO97001.1"/>
    </source>
</evidence>
<dbReference type="PROSITE" id="PS51257">
    <property type="entry name" value="PROKAR_LIPOPROTEIN"/>
    <property type="match status" value="1"/>
</dbReference>
<evidence type="ECO:0000313" key="3">
    <source>
        <dbReference type="Proteomes" id="UP000053557"/>
    </source>
</evidence>
<dbReference type="RefSeq" id="WP_067711931.1">
    <property type="nucleotide sequence ID" value="NZ_LPVJ01000007.1"/>
</dbReference>
<dbReference type="EMBL" id="LPVJ01000007">
    <property type="protein sequence ID" value="KUO97001.1"/>
    <property type="molecule type" value="Genomic_DNA"/>
</dbReference>